<organism evidence="2 3">
    <name type="scientific">Lepeophtheirus salmonis</name>
    <name type="common">Salmon louse</name>
    <name type="synonym">Caligus salmonis</name>
    <dbReference type="NCBI Taxonomy" id="72036"/>
    <lineage>
        <taxon>Eukaryota</taxon>
        <taxon>Metazoa</taxon>
        <taxon>Ecdysozoa</taxon>
        <taxon>Arthropoda</taxon>
        <taxon>Crustacea</taxon>
        <taxon>Multicrustacea</taxon>
        <taxon>Hexanauplia</taxon>
        <taxon>Copepoda</taxon>
        <taxon>Siphonostomatoida</taxon>
        <taxon>Caligidae</taxon>
        <taxon>Lepeophtheirus</taxon>
    </lineage>
</organism>
<dbReference type="AlphaFoldDB" id="A0A7R8CQ67"/>
<evidence type="ECO:0000256" key="1">
    <source>
        <dbReference type="SAM" id="MobiDB-lite"/>
    </source>
</evidence>
<feature type="region of interest" description="Disordered" evidence="1">
    <location>
        <begin position="1"/>
        <end position="30"/>
    </location>
</feature>
<evidence type="ECO:0000313" key="2">
    <source>
        <dbReference type="EMBL" id="CAF2892377.1"/>
    </source>
</evidence>
<evidence type="ECO:0000313" key="3">
    <source>
        <dbReference type="Proteomes" id="UP000675881"/>
    </source>
</evidence>
<gene>
    <name evidence="2" type="ORF">LSAA_6959</name>
</gene>
<keyword evidence="3" id="KW-1185">Reference proteome</keyword>
<feature type="compositionally biased region" description="Basic and acidic residues" evidence="1">
    <location>
        <begin position="15"/>
        <end position="30"/>
    </location>
</feature>
<dbReference type="EMBL" id="HG994582">
    <property type="protein sequence ID" value="CAF2892377.1"/>
    <property type="molecule type" value="Genomic_DNA"/>
</dbReference>
<protein>
    <submittedName>
        <fullName evidence="2">(salmon louse) hypothetical protein</fullName>
    </submittedName>
</protein>
<dbReference type="OrthoDB" id="1741717at2759"/>
<sequence length="515" mass="58734">MSEDPDYTKSPVVQDEEKVRTLERNAEAKRREKELELIDERILQVRKSLQLIRYGAVVQFYDPLLPKRTRSDPNTKFAAPCCTPPLDRKGTCVKEEPSASKNHAVPNLSPKDALSSENVSKWIRCDERGQDNSTHKWMIYIRGDKENPRHIQTLLKKSVFSFMGREQVCCVKNVLPSTYPPSISMPKTFPQVNGSNGHLTDLEKRFQVSLWKRGSAFLGRGFGNETQSEIENRVAKRGIHLLKKQTEFLSFLNEKPATWQNLFPWLRMLLLILYIDPSIPMPHPLYPNIRRGMLEKRMASEWLRAKTIYRIIHICDWSNFSVPDISLKVNNISDTSNSVNFEDKERTSCSRVLLTNGDMDEIDVISLDDSDVPSTKKMKLKEDSIPLSFSSSTNLQNKLDKKSIVFPDDKSDMFKYVGESVSSLGINLVSEEIDKDIHYPMSQKLIYKACQSFCELLLRQSFKVANERTLNPLTVAPNKVIITLNDVCEAVQTESSLKILSNAGLGISIDNANQK</sequence>
<reference evidence="2" key="1">
    <citation type="submission" date="2021-02" db="EMBL/GenBank/DDBJ databases">
        <authorList>
            <person name="Bekaert M."/>
        </authorList>
    </citation>
    <scope>NUCLEOTIDE SEQUENCE</scope>
    <source>
        <strain evidence="2">IoA-00</strain>
    </source>
</reference>
<dbReference type="Proteomes" id="UP000675881">
    <property type="component" value="Chromosome 3"/>
</dbReference>
<name>A0A7R8CQ67_LEPSM</name>
<proteinExistence type="predicted"/>
<feature type="region of interest" description="Disordered" evidence="1">
    <location>
        <begin position="93"/>
        <end position="112"/>
    </location>
</feature>
<accession>A0A7R8CQ67</accession>